<dbReference type="PANTHER" id="PTHR48104">
    <property type="entry name" value="METACASPASE-4"/>
    <property type="match status" value="1"/>
</dbReference>
<proteinExistence type="inferred from homology"/>
<dbReference type="Gene3D" id="3.40.50.12660">
    <property type="match status" value="1"/>
</dbReference>
<evidence type="ECO:0000256" key="2">
    <source>
        <dbReference type="SAM" id="MobiDB-lite"/>
    </source>
</evidence>
<name>A0A8H6XTT8_9AGAR</name>
<keyword evidence="5" id="KW-1185">Reference proteome</keyword>
<organism evidence="4 5">
    <name type="scientific">Mycena venus</name>
    <dbReference type="NCBI Taxonomy" id="2733690"/>
    <lineage>
        <taxon>Eukaryota</taxon>
        <taxon>Fungi</taxon>
        <taxon>Dikarya</taxon>
        <taxon>Basidiomycota</taxon>
        <taxon>Agaricomycotina</taxon>
        <taxon>Agaricomycetes</taxon>
        <taxon>Agaricomycetidae</taxon>
        <taxon>Agaricales</taxon>
        <taxon>Marasmiineae</taxon>
        <taxon>Mycenaceae</taxon>
        <taxon>Mycena</taxon>
    </lineage>
</organism>
<evidence type="ECO:0000313" key="5">
    <source>
        <dbReference type="Proteomes" id="UP000620124"/>
    </source>
</evidence>
<dbReference type="EMBL" id="JACAZI010000012">
    <property type="protein sequence ID" value="KAF7347408.1"/>
    <property type="molecule type" value="Genomic_DNA"/>
</dbReference>
<evidence type="ECO:0000259" key="3">
    <source>
        <dbReference type="Pfam" id="PF00656"/>
    </source>
</evidence>
<evidence type="ECO:0000256" key="1">
    <source>
        <dbReference type="ARBA" id="ARBA00009005"/>
    </source>
</evidence>
<dbReference type="GO" id="GO:0006508">
    <property type="term" value="P:proteolysis"/>
    <property type="evidence" value="ECO:0007669"/>
    <property type="project" value="InterPro"/>
</dbReference>
<comment type="caution">
    <text evidence="4">The sequence shown here is derived from an EMBL/GenBank/DDBJ whole genome shotgun (WGS) entry which is preliminary data.</text>
</comment>
<dbReference type="InterPro" id="IPR011600">
    <property type="entry name" value="Pept_C14_caspase"/>
</dbReference>
<accession>A0A8H6XTT8</accession>
<dbReference type="Pfam" id="PF00656">
    <property type="entry name" value="Peptidase_C14"/>
    <property type="match status" value="1"/>
</dbReference>
<dbReference type="InterPro" id="IPR050452">
    <property type="entry name" value="Metacaspase"/>
</dbReference>
<dbReference type="GO" id="GO:0005737">
    <property type="term" value="C:cytoplasm"/>
    <property type="evidence" value="ECO:0007669"/>
    <property type="project" value="TreeGrafter"/>
</dbReference>
<dbReference type="PANTHER" id="PTHR48104:SF30">
    <property type="entry name" value="METACASPASE-1"/>
    <property type="match status" value="1"/>
</dbReference>
<feature type="region of interest" description="Disordered" evidence="2">
    <location>
        <begin position="236"/>
        <end position="255"/>
    </location>
</feature>
<dbReference type="GO" id="GO:0004197">
    <property type="term" value="F:cysteine-type endopeptidase activity"/>
    <property type="evidence" value="ECO:0007669"/>
    <property type="project" value="InterPro"/>
</dbReference>
<dbReference type="AlphaFoldDB" id="A0A8H6XTT8"/>
<evidence type="ECO:0000313" key="4">
    <source>
        <dbReference type="EMBL" id="KAF7347408.1"/>
    </source>
</evidence>
<feature type="domain" description="Peptidase C14 caspase" evidence="3">
    <location>
        <begin position="38"/>
        <end position="384"/>
    </location>
</feature>
<dbReference type="OrthoDB" id="3223806at2759"/>
<dbReference type="Proteomes" id="UP000620124">
    <property type="component" value="Unassembled WGS sequence"/>
</dbReference>
<gene>
    <name evidence="4" type="ORF">MVEN_01496700</name>
</gene>
<sequence length="496" mass="55218">MSLTESTYTLDSNQECKPCVHTRLDGQSYKALLVGIHVEEVRELLKDCYGYYDPDITILVDDGVHVQPTRNNILKAIRDLVKDAKAGDHFCFHYCGHSKQIPNRSGTEEDGLDECLIPSDGVESHIVDNELNAALVLPLPAGCQLVAVLDTCHSGSLLDLRHNKCNRVVVPWIWPGKRRSDETRHNVVRRNACWVSRGPGILPGRKAVPPSRIPSTRLLARSSEINMNLMCQSPLRTTSEAPDTTARGPGLGPKRTYTYRERTVSFFSAGKENGLQEGGDMPSALTGDFWVLPEGDQRCDSPTTMFECTGWCRDLNRVAPESATSSGGVQADVISLASCKDSELTYEDPDGRSMTSALVETLRRNPNQSLKDVLVFLSHAMHTKAVSRHWRAKKYKKDLKAYAAIVERQNAQNHQRAMSLSISESPLSRLAPSKTLPAPKIPLFARLRTDNLKKLGFKRLVWDSEMIKASGLDIDNFQNPELSSSRPLDMGKRFHL</sequence>
<comment type="similarity">
    <text evidence="1">Belongs to the peptidase C14B family.</text>
</comment>
<protein>
    <submittedName>
        <fullName evidence="4">Metacaspase type II</fullName>
    </submittedName>
</protein>
<reference evidence="4" key="1">
    <citation type="submission" date="2020-05" db="EMBL/GenBank/DDBJ databases">
        <title>Mycena genomes resolve the evolution of fungal bioluminescence.</title>
        <authorList>
            <person name="Tsai I.J."/>
        </authorList>
    </citation>
    <scope>NUCLEOTIDE SEQUENCE</scope>
    <source>
        <strain evidence="4">CCC161011</strain>
    </source>
</reference>